<proteinExistence type="predicted"/>
<comment type="caution">
    <text evidence="1">The sequence shown here is derived from an EMBL/GenBank/DDBJ whole genome shotgun (WGS) entry which is preliminary data.</text>
</comment>
<dbReference type="EMBL" id="CM039435">
    <property type="protein sequence ID" value="KAI4317487.1"/>
    <property type="molecule type" value="Genomic_DNA"/>
</dbReference>
<keyword evidence="2" id="KW-1185">Reference proteome</keyword>
<accession>A0ACB9M0D4</accession>
<evidence type="ECO:0000313" key="1">
    <source>
        <dbReference type="EMBL" id="KAI4317487.1"/>
    </source>
</evidence>
<name>A0ACB9M0D4_BAUVA</name>
<protein>
    <submittedName>
        <fullName evidence="1">Uncharacterized protein</fullName>
    </submittedName>
</protein>
<gene>
    <name evidence="1" type="ORF">L6164_025352</name>
</gene>
<dbReference type="Proteomes" id="UP000828941">
    <property type="component" value="Chromosome 10"/>
</dbReference>
<evidence type="ECO:0000313" key="2">
    <source>
        <dbReference type="Proteomes" id="UP000828941"/>
    </source>
</evidence>
<sequence>MMLSPWFNLSSLVLSNGSAPFDKAHGKDLWSYSAENLGHSEIFNEAMANDTRLCVPRIIERCAEAFDGVNTVVDVGGGNGIAMGVLVKACPWIKAINFDFPHVVSVAKTYDGVEHVGGDMFSSIPKADAVFLKWILHAWGDKESIKILRKCREAIPKENGRVIIVDAVIDEFGNNEDRFKDVKLMIDMVMMAQTTTGKERTLKEWDYVIKEAGFSRYTVKSIHAMQSVIMVFP</sequence>
<reference evidence="1 2" key="1">
    <citation type="journal article" date="2022" name="DNA Res.">
        <title>Chromosomal-level genome assembly of the orchid tree Bauhinia variegata (Leguminosae; Cercidoideae) supports the allotetraploid origin hypothesis of Bauhinia.</title>
        <authorList>
            <person name="Zhong Y."/>
            <person name="Chen Y."/>
            <person name="Zheng D."/>
            <person name="Pang J."/>
            <person name="Liu Y."/>
            <person name="Luo S."/>
            <person name="Meng S."/>
            <person name="Qian L."/>
            <person name="Wei D."/>
            <person name="Dai S."/>
            <person name="Zhou R."/>
        </authorList>
    </citation>
    <scope>NUCLEOTIDE SEQUENCE [LARGE SCALE GENOMIC DNA]</scope>
    <source>
        <strain evidence="1">BV-YZ2020</strain>
    </source>
</reference>
<organism evidence="1 2">
    <name type="scientific">Bauhinia variegata</name>
    <name type="common">Purple orchid tree</name>
    <name type="synonym">Phanera variegata</name>
    <dbReference type="NCBI Taxonomy" id="167791"/>
    <lineage>
        <taxon>Eukaryota</taxon>
        <taxon>Viridiplantae</taxon>
        <taxon>Streptophyta</taxon>
        <taxon>Embryophyta</taxon>
        <taxon>Tracheophyta</taxon>
        <taxon>Spermatophyta</taxon>
        <taxon>Magnoliopsida</taxon>
        <taxon>eudicotyledons</taxon>
        <taxon>Gunneridae</taxon>
        <taxon>Pentapetalae</taxon>
        <taxon>rosids</taxon>
        <taxon>fabids</taxon>
        <taxon>Fabales</taxon>
        <taxon>Fabaceae</taxon>
        <taxon>Cercidoideae</taxon>
        <taxon>Cercideae</taxon>
        <taxon>Bauhiniinae</taxon>
        <taxon>Bauhinia</taxon>
    </lineage>
</organism>